<dbReference type="Proteomes" id="UP000279760">
    <property type="component" value="Chromosome 1"/>
</dbReference>
<feature type="chain" id="PRO_5017993806" evidence="1">
    <location>
        <begin position="25"/>
        <end position="118"/>
    </location>
</feature>
<sequence>MKRNLMKAFLVAASALLIFGCAKGVDDLAKEGSWEQIGYQDGVRGQLSRSYSDLNKLGAAVHSEYDSGYQRGILDFCDADFAYQIGLSGQYYTGACEGLPDGQRFRMEWQRGWNDYSH</sequence>
<dbReference type="InterPro" id="IPR021242">
    <property type="entry name" value="DUF2799"/>
</dbReference>
<evidence type="ECO:0000256" key="1">
    <source>
        <dbReference type="SAM" id="SignalP"/>
    </source>
</evidence>
<evidence type="ECO:0000313" key="2">
    <source>
        <dbReference type="EMBL" id="AYV20914.1"/>
    </source>
</evidence>
<reference evidence="2 3" key="1">
    <citation type="submission" date="2018-11" db="EMBL/GenBank/DDBJ databases">
        <title>Complete Genome Sequence of Vbrio mediterranei 117-T6: a Potential Pathogen Bacteria Isolated from the Conchocelis of Pyropia.</title>
        <authorList>
            <person name="Liu Q."/>
        </authorList>
    </citation>
    <scope>NUCLEOTIDE SEQUENCE [LARGE SCALE GENOMIC DNA]</scope>
    <source>
        <strain evidence="2 3">117-T6</strain>
    </source>
</reference>
<keyword evidence="1" id="KW-0732">Signal</keyword>
<evidence type="ECO:0000313" key="3">
    <source>
        <dbReference type="Proteomes" id="UP000279760"/>
    </source>
</evidence>
<gene>
    <name evidence="2" type="ORF">ECB94_06130</name>
</gene>
<dbReference type="EMBL" id="CP033577">
    <property type="protein sequence ID" value="AYV20914.1"/>
    <property type="molecule type" value="Genomic_DNA"/>
</dbReference>
<accession>A0A3G4V889</accession>
<protein>
    <submittedName>
        <fullName evidence="2">DUF2799 domain-containing protein</fullName>
    </submittedName>
</protein>
<dbReference type="Pfam" id="PF10973">
    <property type="entry name" value="DUF2799"/>
    <property type="match status" value="1"/>
</dbReference>
<name>A0A3G4V889_9VIBR</name>
<feature type="signal peptide" evidence="1">
    <location>
        <begin position="1"/>
        <end position="24"/>
    </location>
</feature>
<proteinExistence type="predicted"/>
<dbReference type="AlphaFoldDB" id="A0A3G4V889"/>
<dbReference type="PROSITE" id="PS51257">
    <property type="entry name" value="PROKAR_LIPOPROTEIN"/>
    <property type="match status" value="1"/>
</dbReference>
<organism evidence="2 3">
    <name type="scientific">Vibrio mediterranei</name>
    <dbReference type="NCBI Taxonomy" id="689"/>
    <lineage>
        <taxon>Bacteria</taxon>
        <taxon>Pseudomonadati</taxon>
        <taxon>Pseudomonadota</taxon>
        <taxon>Gammaproteobacteria</taxon>
        <taxon>Vibrionales</taxon>
        <taxon>Vibrionaceae</taxon>
        <taxon>Vibrio</taxon>
    </lineage>
</organism>